<dbReference type="CDD" id="cd00063">
    <property type="entry name" value="FN3"/>
    <property type="match status" value="1"/>
</dbReference>
<feature type="coiled-coil region" evidence="1">
    <location>
        <begin position="292"/>
        <end position="326"/>
    </location>
</feature>
<dbReference type="InterPro" id="IPR013783">
    <property type="entry name" value="Ig-like_fold"/>
</dbReference>
<sequence length="940" mass="106113">MWQGENAHRKYHVQYRKAHVDNAEWFETYTVNTQMFLQDLEPGFTYEFRVGATCEAEQYGVTSSYIYSGIQTFSIDASENATVFNCGIVPEIEISNQQPLTNLIINETFMAGDFSVKVIEISGSNGVYSGKGFIEVPYLFFVKIGVEFTSIRINTDYKLIDGVVETTYDPDWNNVEDVTDLIEDIKAIGGDIREFYEALVNGDFDNKSDEEKEKIIKDNNDKIDQNIEQLTELVNQGIISQEEANDLKTQLENNKQCSEEAINCKPSVIEEGTSTSGPSIYFKYYDNCIDKRENCQDAANNALDKIDNYNNQLQSKKELIDYLKSEGITEFVYSTFCYGVDYSNKYVRYYGKFQGNELIVKKRDFGLITNTNGEVISNDKLLDLTGINNLDSRANFLVFKKDNKWILKNTSILTLQSNNTCTEIDTKVTGKDLEQIYDEFKTLQANELGVSSEEFNEISNNLNEISNNLRGNQSAELEKWIGNKLKIFAKENGKIVEVKKALSDNQIDNGDWTDTKIDTKIRYTFDKGVIQVKAFGIRNNIQVFENKAINQQVQQLAQHIKSQTNKFLLENNVNRYDLKGNFSSDDTFADGKKIEVKGKYVKIISEGIGLTTTLLKTGEIEEPTYSDTSTATIKAPGLVTGSFEVVAQKVTDITGLATLAYDLSTDKEVRNALGQQFSDIKTQIGNDPKEFIPILGQVVVTVLSGNTTDEWKSVLNTSDQGKRGHLVTRGTGNAIISAMSGAALVKNLPEIADKLAENIKKVKKSVTNISELVTDIVTNRNKIRNVLDTDAGKAFAKKYFDKFEKGNFEEWYENTFKKYDLGEPLNFEVHHVIPVKVLENNKELQELLLWAKKNGKDFDFNSIDNGIPLQKKSVKFEQSGHTNHPKYDNAIAEKINDILEKAPSEEKAFERIQNLISDTKGKLEADVLLGNKDVNQIVNF</sequence>
<keyword evidence="3" id="KW-1185">Reference proteome</keyword>
<evidence type="ECO:0000313" key="2">
    <source>
        <dbReference type="EMBL" id="RRJ86496.1"/>
    </source>
</evidence>
<dbReference type="Pfam" id="PF14412">
    <property type="entry name" value="AHH"/>
    <property type="match status" value="1"/>
</dbReference>
<protein>
    <recommendedName>
        <fullName evidence="4">Fibronectin type-III domain-containing protein</fullName>
    </recommendedName>
</protein>
<dbReference type="AlphaFoldDB" id="A0A3P3VY12"/>
<dbReference type="SUPFAM" id="SSF49265">
    <property type="entry name" value="Fibronectin type III"/>
    <property type="match status" value="1"/>
</dbReference>
<dbReference type="Gene3D" id="2.60.40.10">
    <property type="entry name" value="Immunoglobulins"/>
    <property type="match status" value="1"/>
</dbReference>
<organism evidence="2 3">
    <name type="scientific">Paenimyroides tangerinum</name>
    <dbReference type="NCBI Taxonomy" id="2488728"/>
    <lineage>
        <taxon>Bacteria</taxon>
        <taxon>Pseudomonadati</taxon>
        <taxon>Bacteroidota</taxon>
        <taxon>Flavobacteriia</taxon>
        <taxon>Flavobacteriales</taxon>
        <taxon>Flavobacteriaceae</taxon>
        <taxon>Paenimyroides</taxon>
    </lineage>
</organism>
<evidence type="ECO:0000256" key="1">
    <source>
        <dbReference type="SAM" id="Coils"/>
    </source>
</evidence>
<comment type="caution">
    <text evidence="2">The sequence shown here is derived from an EMBL/GenBank/DDBJ whole genome shotgun (WGS) entry which is preliminary data.</text>
</comment>
<keyword evidence="1" id="KW-0175">Coiled coil</keyword>
<accession>A0A3P3VY12</accession>
<dbReference type="InterPro" id="IPR003961">
    <property type="entry name" value="FN3_dom"/>
</dbReference>
<dbReference type="InterPro" id="IPR032871">
    <property type="entry name" value="AHH_dom_containing"/>
</dbReference>
<evidence type="ECO:0008006" key="4">
    <source>
        <dbReference type="Google" id="ProtNLM"/>
    </source>
</evidence>
<dbReference type="OrthoDB" id="1377513at2"/>
<reference evidence="2 3" key="1">
    <citation type="submission" date="2018-11" db="EMBL/GenBank/DDBJ databases">
        <title>Flavobacterium sp. nov., YIM 102701-2 draft genome.</title>
        <authorList>
            <person name="Li G."/>
            <person name="Jiang Y."/>
        </authorList>
    </citation>
    <scope>NUCLEOTIDE SEQUENCE [LARGE SCALE GENOMIC DNA]</scope>
    <source>
        <strain evidence="2 3">YIM 102701-2</strain>
    </source>
</reference>
<name>A0A3P3VY12_9FLAO</name>
<dbReference type="EMBL" id="RQVQ01000079">
    <property type="protein sequence ID" value="RRJ86496.1"/>
    <property type="molecule type" value="Genomic_DNA"/>
</dbReference>
<gene>
    <name evidence="2" type="ORF">EG240_16060</name>
</gene>
<dbReference type="Proteomes" id="UP000275719">
    <property type="component" value="Unassembled WGS sequence"/>
</dbReference>
<dbReference type="RefSeq" id="WP_125020346.1">
    <property type="nucleotide sequence ID" value="NZ_RQVQ01000079.1"/>
</dbReference>
<evidence type="ECO:0000313" key="3">
    <source>
        <dbReference type="Proteomes" id="UP000275719"/>
    </source>
</evidence>
<dbReference type="InterPro" id="IPR036116">
    <property type="entry name" value="FN3_sf"/>
</dbReference>
<proteinExistence type="predicted"/>